<proteinExistence type="predicted"/>
<comment type="caution">
    <text evidence="3">The sequence shown here is derived from an EMBL/GenBank/DDBJ whole genome shotgun (WGS) entry which is preliminary data.</text>
</comment>
<accession>K0T5G6</accession>
<evidence type="ECO:0000313" key="3">
    <source>
        <dbReference type="EMBL" id="EJK72369.1"/>
    </source>
</evidence>
<keyword evidence="1" id="KW-0677">Repeat</keyword>
<dbReference type="PANTHER" id="PTHR23084:SF263">
    <property type="entry name" value="MORN REPEAT-CONTAINING PROTEIN 1"/>
    <property type="match status" value="1"/>
</dbReference>
<gene>
    <name evidence="3" type="ORF">THAOC_06104</name>
</gene>
<organism evidence="3 4">
    <name type="scientific">Thalassiosira oceanica</name>
    <name type="common">Marine diatom</name>
    <dbReference type="NCBI Taxonomy" id="159749"/>
    <lineage>
        <taxon>Eukaryota</taxon>
        <taxon>Sar</taxon>
        <taxon>Stramenopiles</taxon>
        <taxon>Ochrophyta</taxon>
        <taxon>Bacillariophyta</taxon>
        <taxon>Coscinodiscophyceae</taxon>
        <taxon>Thalassiosirophycidae</taxon>
        <taxon>Thalassiosirales</taxon>
        <taxon>Thalassiosiraceae</taxon>
        <taxon>Thalassiosira</taxon>
    </lineage>
</organism>
<dbReference type="AlphaFoldDB" id="K0T5G6"/>
<evidence type="ECO:0000256" key="1">
    <source>
        <dbReference type="ARBA" id="ARBA00022737"/>
    </source>
</evidence>
<feature type="region of interest" description="Disordered" evidence="2">
    <location>
        <begin position="1"/>
        <end position="41"/>
    </location>
</feature>
<evidence type="ECO:0008006" key="5">
    <source>
        <dbReference type="Google" id="ProtNLM"/>
    </source>
</evidence>
<reference evidence="3 4" key="1">
    <citation type="journal article" date="2012" name="Genome Biol.">
        <title>Genome and low-iron response of an oceanic diatom adapted to chronic iron limitation.</title>
        <authorList>
            <person name="Lommer M."/>
            <person name="Specht M."/>
            <person name="Roy A.S."/>
            <person name="Kraemer L."/>
            <person name="Andreson R."/>
            <person name="Gutowska M.A."/>
            <person name="Wolf J."/>
            <person name="Bergner S.V."/>
            <person name="Schilhabel M.B."/>
            <person name="Klostermeier U.C."/>
            <person name="Beiko R.G."/>
            <person name="Rosenstiel P."/>
            <person name="Hippler M."/>
            <person name="Laroche J."/>
        </authorList>
    </citation>
    <scope>NUCLEOTIDE SEQUENCE [LARGE SCALE GENOMIC DNA]</scope>
    <source>
        <strain evidence="3 4">CCMP1005</strain>
    </source>
</reference>
<name>K0T5G6_THAOC</name>
<keyword evidence="4" id="KW-1185">Reference proteome</keyword>
<dbReference type="InterPro" id="IPR003409">
    <property type="entry name" value="MORN"/>
</dbReference>
<dbReference type="SUPFAM" id="SSF82185">
    <property type="entry name" value="Histone H3 K4-specific methyltransferase SET7/9 N-terminal domain"/>
    <property type="match status" value="1"/>
</dbReference>
<dbReference type="OrthoDB" id="43067at2759"/>
<dbReference type="SMART" id="SM00698">
    <property type="entry name" value="MORN"/>
    <property type="match status" value="5"/>
</dbReference>
<protein>
    <recommendedName>
        <fullName evidence="5">MORN repeat-containing protein 5</fullName>
    </recommendedName>
</protein>
<dbReference type="eggNOG" id="KOG0229">
    <property type="taxonomic scope" value="Eukaryota"/>
</dbReference>
<dbReference type="Proteomes" id="UP000266841">
    <property type="component" value="Unassembled WGS sequence"/>
</dbReference>
<sequence length="295" mass="32645">MNFIVPPPPHTPTFHFSNSNTPRTGRRPMTKSRRRRPTFPSNDGAIPEVIALIRRGAVSQLPKKPSTSSDDTMAAKGNQAVDNDELKKLNIVPFFACRGKGRLKILSILMSLDRLLFTRNKNGWGKRSHILFGSVYEGYWENGRYHGEGSLTMKRSYEVVYQGQFAFGHPHGRGKATDKRGNFYDGDWFEGEAHGDCTFMLKGLRYKGQMQKGKINGKGTMKSGRRRYTGAWKDNTMHGVGTYKWPNGCNFVGKADKDYGSVIGTAAETLTLPEATVGIPVSGSGTASTSKKNGQ</sequence>
<dbReference type="Gene3D" id="2.20.110.10">
    <property type="entry name" value="Histone H3 K4-specific methyltransferase SET7/9 N-terminal domain"/>
    <property type="match status" value="1"/>
</dbReference>
<evidence type="ECO:0000313" key="4">
    <source>
        <dbReference type="Proteomes" id="UP000266841"/>
    </source>
</evidence>
<feature type="compositionally biased region" description="Basic residues" evidence="2">
    <location>
        <begin position="24"/>
        <end position="37"/>
    </location>
</feature>
<feature type="compositionally biased region" description="Pro residues" evidence="2">
    <location>
        <begin position="1"/>
        <end position="11"/>
    </location>
</feature>
<evidence type="ECO:0000256" key="2">
    <source>
        <dbReference type="SAM" id="MobiDB-lite"/>
    </source>
</evidence>
<dbReference type="EMBL" id="AGNL01005952">
    <property type="protein sequence ID" value="EJK72369.1"/>
    <property type="molecule type" value="Genomic_DNA"/>
</dbReference>
<dbReference type="PANTHER" id="PTHR23084">
    <property type="entry name" value="PHOSPHATIDYLINOSITOL-4-PHOSPHATE 5-KINASE RELATED"/>
    <property type="match status" value="1"/>
</dbReference>
<dbReference type="Pfam" id="PF02493">
    <property type="entry name" value="MORN"/>
    <property type="match status" value="5"/>
</dbReference>